<sequence length="182" mass="20074">MSAERLQLWKSIVDHDRHGNLSQELKDKLTYALASFTQEIDFGDDVMRHFKATELSLFDRPEDGKKHARVVIQVDVHRGMMNSRNNLHGGCITYLVDICSSVALSLLGIATGGPVELVSQSINTIFHAGATLGDRLHIINESVSAGSRAVTARVEIWDITHHRLVATGTHIKMTPGVPKTKL</sequence>
<dbReference type="InterPro" id="IPR006683">
    <property type="entry name" value="Thioestr_dom"/>
</dbReference>
<evidence type="ECO:0000256" key="1">
    <source>
        <dbReference type="ARBA" id="ARBA00008324"/>
    </source>
</evidence>
<dbReference type="PANTHER" id="PTHR21660">
    <property type="entry name" value="THIOESTERASE SUPERFAMILY MEMBER-RELATED"/>
    <property type="match status" value="1"/>
</dbReference>
<evidence type="ECO:0000313" key="4">
    <source>
        <dbReference type="EMBL" id="CCM05515.1"/>
    </source>
</evidence>
<dbReference type="EMBL" id="HE797195">
    <property type="protein sequence ID" value="CCM05515.1"/>
    <property type="molecule type" value="Genomic_DNA"/>
</dbReference>
<dbReference type="InterPro" id="IPR039298">
    <property type="entry name" value="ACOT13"/>
</dbReference>
<dbReference type="GO" id="GO:0047617">
    <property type="term" value="F:fatty acyl-CoA hydrolase activity"/>
    <property type="evidence" value="ECO:0007669"/>
    <property type="project" value="InterPro"/>
</dbReference>
<comment type="similarity">
    <text evidence="1">Belongs to the thioesterase PaaI family.</text>
</comment>
<accession>J4GVI8</accession>
<dbReference type="GeneID" id="24100426"/>
<dbReference type="InParanoid" id="J4GVI8"/>
<dbReference type="AlphaFoldDB" id="J4GVI8"/>
<dbReference type="STRING" id="599839.J4GVI8"/>
<dbReference type="Pfam" id="PF03061">
    <property type="entry name" value="4HBT"/>
    <property type="match status" value="1"/>
</dbReference>
<evidence type="ECO:0000259" key="3">
    <source>
        <dbReference type="Pfam" id="PF03061"/>
    </source>
</evidence>
<dbReference type="PANTHER" id="PTHR21660:SF1">
    <property type="entry name" value="ACYL-COENZYME A THIOESTERASE 13"/>
    <property type="match status" value="1"/>
</dbReference>
<evidence type="ECO:0000313" key="5">
    <source>
        <dbReference type="Proteomes" id="UP000006352"/>
    </source>
</evidence>
<dbReference type="HOGENOM" id="CLU_085799_2_0_1"/>
<organism evidence="4 5">
    <name type="scientific">Fibroporia radiculosa</name>
    <dbReference type="NCBI Taxonomy" id="599839"/>
    <lineage>
        <taxon>Eukaryota</taxon>
        <taxon>Fungi</taxon>
        <taxon>Dikarya</taxon>
        <taxon>Basidiomycota</taxon>
        <taxon>Agaricomycotina</taxon>
        <taxon>Agaricomycetes</taxon>
        <taxon>Polyporales</taxon>
        <taxon>Fibroporiaceae</taxon>
        <taxon>Fibroporia</taxon>
    </lineage>
</organism>
<dbReference type="InterPro" id="IPR029069">
    <property type="entry name" value="HotDog_dom_sf"/>
</dbReference>
<reference evidence="4 5" key="1">
    <citation type="journal article" date="2012" name="Appl. Environ. Microbiol.">
        <title>Short-read sequencing for genomic analysis of the brown rot fungus Fibroporia radiculosa.</title>
        <authorList>
            <person name="Tang J.D."/>
            <person name="Perkins A.D."/>
            <person name="Sonstegard T.S."/>
            <person name="Schroeder S.G."/>
            <person name="Burgess S.C."/>
            <person name="Diehl S.V."/>
        </authorList>
    </citation>
    <scope>NUCLEOTIDE SEQUENCE [LARGE SCALE GENOMIC DNA]</scope>
    <source>
        <strain evidence="4 5">TFFH 294</strain>
    </source>
</reference>
<protein>
    <recommendedName>
        <fullName evidence="3">Thioesterase domain-containing protein</fullName>
    </recommendedName>
</protein>
<evidence type="ECO:0000256" key="2">
    <source>
        <dbReference type="ARBA" id="ARBA00022801"/>
    </source>
</evidence>
<dbReference type="OrthoDB" id="2831072at2759"/>
<keyword evidence="5" id="KW-1185">Reference proteome</keyword>
<dbReference type="CDD" id="cd03443">
    <property type="entry name" value="PaaI_thioesterase"/>
    <property type="match status" value="1"/>
</dbReference>
<name>J4GVI8_9APHY</name>
<dbReference type="SUPFAM" id="SSF54637">
    <property type="entry name" value="Thioesterase/thiol ester dehydrase-isomerase"/>
    <property type="match status" value="1"/>
</dbReference>
<dbReference type="Gene3D" id="3.10.129.10">
    <property type="entry name" value="Hotdog Thioesterase"/>
    <property type="match status" value="1"/>
</dbReference>
<dbReference type="Proteomes" id="UP000006352">
    <property type="component" value="Unassembled WGS sequence"/>
</dbReference>
<feature type="domain" description="Thioesterase" evidence="3">
    <location>
        <begin position="85"/>
        <end position="160"/>
    </location>
</feature>
<keyword evidence="2" id="KW-0378">Hydrolase</keyword>
<dbReference type="RefSeq" id="XP_012184798.1">
    <property type="nucleotide sequence ID" value="XM_012329408.1"/>
</dbReference>
<proteinExistence type="inferred from homology"/>
<gene>
    <name evidence="4" type="ORF">FIBRA_07741</name>
</gene>